<dbReference type="OrthoDB" id="332066at2"/>
<name>A0A4R9GHG1_9LEPT</name>
<proteinExistence type="predicted"/>
<gene>
    <name evidence="1" type="ORF">EHO60_07925</name>
</gene>
<protein>
    <submittedName>
        <fullName evidence="1">Uncharacterized protein</fullName>
    </submittedName>
</protein>
<organism evidence="1 2">
    <name type="scientific">Leptospira fletcheri</name>
    <dbReference type="NCBI Taxonomy" id="2484981"/>
    <lineage>
        <taxon>Bacteria</taxon>
        <taxon>Pseudomonadati</taxon>
        <taxon>Spirochaetota</taxon>
        <taxon>Spirochaetia</taxon>
        <taxon>Leptospirales</taxon>
        <taxon>Leptospiraceae</taxon>
        <taxon>Leptospira</taxon>
    </lineage>
</organism>
<evidence type="ECO:0000313" key="2">
    <source>
        <dbReference type="Proteomes" id="UP000298458"/>
    </source>
</evidence>
<comment type="caution">
    <text evidence="1">The sequence shown here is derived from an EMBL/GenBank/DDBJ whole genome shotgun (WGS) entry which is preliminary data.</text>
</comment>
<evidence type="ECO:0000313" key="1">
    <source>
        <dbReference type="EMBL" id="TGK12184.1"/>
    </source>
</evidence>
<sequence>MAKERKAFRLISAGLALPALLFFLHLSHSNPYPGKKIPTTIPSITGPATQYYQSGDSFIENSEKAELSFDGLDSQKIHNPGLLDSKTSRQDRFPFRFCKLLAQYLLNIPPPISA</sequence>
<accession>A0A4R9GHG1</accession>
<reference evidence="1" key="1">
    <citation type="journal article" date="2019" name="PLoS Negl. Trop. Dis.">
        <title>Revisiting the worldwide diversity of Leptospira species in the environment.</title>
        <authorList>
            <person name="Vincent A.T."/>
            <person name="Schiettekatte O."/>
            <person name="Bourhy P."/>
            <person name="Veyrier F.J."/>
            <person name="Picardeau M."/>
        </authorList>
    </citation>
    <scope>NUCLEOTIDE SEQUENCE [LARGE SCALE GENOMIC DNA]</scope>
    <source>
        <strain evidence="1">SSW15</strain>
    </source>
</reference>
<dbReference type="AlphaFoldDB" id="A0A4R9GHG1"/>
<dbReference type="EMBL" id="RQET01000004">
    <property type="protein sequence ID" value="TGK12184.1"/>
    <property type="molecule type" value="Genomic_DNA"/>
</dbReference>
<keyword evidence="2" id="KW-1185">Reference proteome</keyword>
<dbReference type="Proteomes" id="UP000298458">
    <property type="component" value="Unassembled WGS sequence"/>
</dbReference>